<dbReference type="GO" id="GO:0001733">
    <property type="term" value="F:galactosylceramide sulfotransferase activity"/>
    <property type="evidence" value="ECO:0007669"/>
    <property type="project" value="InterPro"/>
</dbReference>
<evidence type="ECO:0000313" key="11">
    <source>
        <dbReference type="EMBL" id="EEN44572.1"/>
    </source>
</evidence>
<evidence type="ECO:0000256" key="9">
    <source>
        <dbReference type="ARBA" id="ARBA00023180"/>
    </source>
</evidence>
<dbReference type="PANTHER" id="PTHR14647:SF87">
    <property type="entry name" value="PUTATIVE-RELATED"/>
    <property type="match status" value="1"/>
</dbReference>
<dbReference type="InParanoid" id="C3ZSE2"/>
<feature type="compositionally biased region" description="Polar residues" evidence="10">
    <location>
        <begin position="277"/>
        <end position="293"/>
    </location>
</feature>
<keyword evidence="9" id="KW-0325">Glycoprotein</keyword>
<comment type="subcellular location">
    <subcellularLocation>
        <location evidence="1">Golgi apparatus membrane</location>
        <topology evidence="1">Single-pass type II membrane protein</topology>
    </subcellularLocation>
</comment>
<evidence type="ECO:0000256" key="7">
    <source>
        <dbReference type="ARBA" id="ARBA00023034"/>
    </source>
</evidence>
<dbReference type="Pfam" id="PF06990">
    <property type="entry name" value="Gal-3-0_sulfotr"/>
    <property type="match status" value="1"/>
</dbReference>
<gene>
    <name evidence="11" type="ORF">BRAFLDRAFT_79511</name>
</gene>
<evidence type="ECO:0000256" key="1">
    <source>
        <dbReference type="ARBA" id="ARBA00004323"/>
    </source>
</evidence>
<evidence type="ECO:0000256" key="2">
    <source>
        <dbReference type="ARBA" id="ARBA00008124"/>
    </source>
</evidence>
<dbReference type="GO" id="GO:0000139">
    <property type="term" value="C:Golgi membrane"/>
    <property type="evidence" value="ECO:0007669"/>
    <property type="project" value="UniProtKB-SubCell"/>
</dbReference>
<evidence type="ECO:0000256" key="6">
    <source>
        <dbReference type="ARBA" id="ARBA00022989"/>
    </source>
</evidence>
<evidence type="ECO:0000256" key="3">
    <source>
        <dbReference type="ARBA" id="ARBA00022679"/>
    </source>
</evidence>
<dbReference type="Gene3D" id="3.40.50.300">
    <property type="entry name" value="P-loop containing nucleotide triphosphate hydrolases"/>
    <property type="match status" value="1"/>
</dbReference>
<dbReference type="STRING" id="7739.C3ZSE2"/>
<sequence length="347" mass="41326">MNYYFLPKLLKIKSNNPFKTFLENPWKYQNLSEVHYEGFNVTWDPTRNFMSFDLGYPAEAAEDMERARRYVSELQADFTLVMLLDYFDESYVLLKRLMCWELRDILYVTKNNRSYSFKEYTPSEKELEELRRWKAVDYLLYDTFNKSLWEKIAAQGPDFYEEVEFLKDVNGRVNTYCKERQKETPNLVVETSKWNPSMFEVDADFCRVLQAKVSYDFIAHTETLAIDLRTFFQNTTYTLYFGIVHLCHINMGQEKNAEECTEPMPEPEPKTKKYRTRSGNAKTKPWNTPTKNSQEFEQFTDDHTDASKTKVCSLKLRTAPERIPMWIDANKAYFNESRESETGYKFT</sequence>
<dbReference type="InterPro" id="IPR009729">
    <property type="entry name" value="Gal-3-0_sulfotransfrase"/>
</dbReference>
<keyword evidence="6" id="KW-1133">Transmembrane helix</keyword>
<comment type="similarity">
    <text evidence="2">Belongs to the galactose-3-O-sulfotransferase family.</text>
</comment>
<evidence type="ECO:0000256" key="5">
    <source>
        <dbReference type="ARBA" id="ARBA00022968"/>
    </source>
</evidence>
<evidence type="ECO:0000256" key="8">
    <source>
        <dbReference type="ARBA" id="ARBA00023136"/>
    </source>
</evidence>
<feature type="region of interest" description="Disordered" evidence="10">
    <location>
        <begin position="258"/>
        <end position="293"/>
    </location>
</feature>
<reference evidence="11" key="1">
    <citation type="journal article" date="2008" name="Nature">
        <title>The amphioxus genome and the evolution of the chordate karyotype.</title>
        <authorList>
            <consortium name="US DOE Joint Genome Institute (JGI-PGF)"/>
            <person name="Putnam N.H."/>
            <person name="Butts T."/>
            <person name="Ferrier D.E.K."/>
            <person name="Furlong R.F."/>
            <person name="Hellsten U."/>
            <person name="Kawashima T."/>
            <person name="Robinson-Rechavi M."/>
            <person name="Shoguchi E."/>
            <person name="Terry A."/>
            <person name="Yu J.-K."/>
            <person name="Benito-Gutierrez E.L."/>
            <person name="Dubchak I."/>
            <person name="Garcia-Fernandez J."/>
            <person name="Gibson-Brown J.J."/>
            <person name="Grigoriev I.V."/>
            <person name="Horton A.C."/>
            <person name="de Jong P.J."/>
            <person name="Jurka J."/>
            <person name="Kapitonov V.V."/>
            <person name="Kohara Y."/>
            <person name="Kuroki Y."/>
            <person name="Lindquist E."/>
            <person name="Lucas S."/>
            <person name="Osoegawa K."/>
            <person name="Pennacchio L.A."/>
            <person name="Salamov A.A."/>
            <person name="Satou Y."/>
            <person name="Sauka-Spengler T."/>
            <person name="Schmutz J."/>
            <person name="Shin-I T."/>
            <person name="Toyoda A."/>
            <person name="Bronner-Fraser M."/>
            <person name="Fujiyama A."/>
            <person name="Holland L.Z."/>
            <person name="Holland P.W.H."/>
            <person name="Satoh N."/>
            <person name="Rokhsar D.S."/>
        </authorList>
    </citation>
    <scope>NUCLEOTIDE SEQUENCE [LARGE SCALE GENOMIC DNA]</scope>
    <source>
        <strain evidence="11">S238N-H82</strain>
        <tissue evidence="11">Testes</tissue>
    </source>
</reference>
<keyword evidence="7" id="KW-0333">Golgi apparatus</keyword>
<keyword evidence="3" id="KW-0808">Transferase</keyword>
<dbReference type="AlphaFoldDB" id="C3ZSE2"/>
<dbReference type="InterPro" id="IPR027417">
    <property type="entry name" value="P-loop_NTPase"/>
</dbReference>
<keyword evidence="5" id="KW-0735">Signal-anchor</keyword>
<dbReference type="PANTHER" id="PTHR14647">
    <property type="entry name" value="GALACTOSE-3-O-SULFOTRANSFERASE"/>
    <property type="match status" value="1"/>
</dbReference>
<keyword evidence="4" id="KW-0812">Transmembrane</keyword>
<dbReference type="GO" id="GO:0009247">
    <property type="term" value="P:glycolipid biosynthetic process"/>
    <property type="evidence" value="ECO:0007669"/>
    <property type="project" value="InterPro"/>
</dbReference>
<protein>
    <recommendedName>
        <fullName evidence="12">Galactose-3-O-sulfotransferase 2-like</fullName>
    </recommendedName>
</protein>
<dbReference type="EMBL" id="GG666673">
    <property type="protein sequence ID" value="EEN44572.1"/>
    <property type="molecule type" value="Genomic_DNA"/>
</dbReference>
<evidence type="ECO:0000256" key="10">
    <source>
        <dbReference type="SAM" id="MobiDB-lite"/>
    </source>
</evidence>
<accession>C3ZSE2</accession>
<organism>
    <name type="scientific">Branchiostoma floridae</name>
    <name type="common">Florida lancelet</name>
    <name type="synonym">Amphioxus</name>
    <dbReference type="NCBI Taxonomy" id="7739"/>
    <lineage>
        <taxon>Eukaryota</taxon>
        <taxon>Metazoa</taxon>
        <taxon>Chordata</taxon>
        <taxon>Cephalochordata</taxon>
        <taxon>Leptocardii</taxon>
        <taxon>Amphioxiformes</taxon>
        <taxon>Branchiostomatidae</taxon>
        <taxon>Branchiostoma</taxon>
    </lineage>
</organism>
<evidence type="ECO:0000256" key="4">
    <source>
        <dbReference type="ARBA" id="ARBA00022692"/>
    </source>
</evidence>
<name>C3ZSE2_BRAFL</name>
<keyword evidence="8" id="KW-0472">Membrane</keyword>
<proteinExistence type="inferred from homology"/>
<evidence type="ECO:0008006" key="12">
    <source>
        <dbReference type="Google" id="ProtNLM"/>
    </source>
</evidence>